<dbReference type="PROSITE" id="PS51918">
    <property type="entry name" value="RADICAL_SAM"/>
    <property type="match status" value="1"/>
</dbReference>
<dbReference type="InterPro" id="IPR013785">
    <property type="entry name" value="Aldolase_TIM"/>
</dbReference>
<protein>
    <submittedName>
        <fullName evidence="6">Oxygen-independent coproporphyrinogen-3 oxidase</fullName>
    </submittedName>
</protein>
<evidence type="ECO:0000259" key="5">
    <source>
        <dbReference type="PROSITE" id="PS51918"/>
    </source>
</evidence>
<dbReference type="SFLD" id="SFLDG01082">
    <property type="entry name" value="B12-binding_domain_containing"/>
    <property type="match status" value="1"/>
</dbReference>
<dbReference type="InterPro" id="IPR023995">
    <property type="entry name" value="HemZ"/>
</dbReference>
<dbReference type="SFLD" id="SFLDS00029">
    <property type="entry name" value="Radical_SAM"/>
    <property type="match status" value="1"/>
</dbReference>
<evidence type="ECO:0000313" key="7">
    <source>
        <dbReference type="Proteomes" id="UP000199568"/>
    </source>
</evidence>
<evidence type="ECO:0000313" key="6">
    <source>
        <dbReference type="EMBL" id="SES73361.1"/>
    </source>
</evidence>
<proteinExistence type="predicted"/>
<dbReference type="Gene3D" id="3.20.20.70">
    <property type="entry name" value="Aldolase class I"/>
    <property type="match status" value="1"/>
</dbReference>
<dbReference type="GO" id="GO:0006779">
    <property type="term" value="P:porphyrin-containing compound biosynthetic process"/>
    <property type="evidence" value="ECO:0007669"/>
    <property type="project" value="TreeGrafter"/>
</dbReference>
<evidence type="ECO:0000256" key="1">
    <source>
        <dbReference type="ARBA" id="ARBA00022691"/>
    </source>
</evidence>
<dbReference type="GO" id="GO:0051539">
    <property type="term" value="F:4 iron, 4 sulfur cluster binding"/>
    <property type="evidence" value="ECO:0007669"/>
    <property type="project" value="TreeGrafter"/>
</dbReference>
<gene>
    <name evidence="6" type="ORF">SAMN05660297_00436</name>
</gene>
<dbReference type="InterPro" id="IPR007197">
    <property type="entry name" value="rSAM"/>
</dbReference>
<keyword evidence="7" id="KW-1185">Reference proteome</keyword>
<sequence length="495" mass="56995">MPMVKVFIEGHHYEYELKELLKLFYKQEDIEFLTNQPDITMLENTNDDIIINKLVLNRNIIKVISEGRIDGEKAKVEKQAFFDKNPFENTKKKKQLMKTSIFQLLKRSKVVSLPWGILTGIRPTKIVHELRGRGLDSIEIITILTEEYFIEKEKALLLVEVAATEHKYLYPINEDKISIYISIPFCPTRCSYCSFPSNPFKRYQDSIDTYIEALCKEIVASAELLNKTKKKIETIYIGGGTPTTLNLEQLSKLIKTIFINFNLSELKEFTVEAGRPDTIDIAKLVLLKKNGVTRISINPQTMNDQTLIEIGRNHTTAETIEAYKIAKDVGFYSINMDIIIGLPGENVDMVLNTMEHITKLAPNNLTVHTLAIKNASELKEQQYKNNNGSRDIHEMLKVTENHARKMGLIPYYMYRQKHMVGNLENIGYAKEGYECIYNIQIMEEKQTIVAIGAGAVSKIVFPKENRLERVPNVKNLEQYIARVDEMILRKKQHLQ</sequence>
<dbReference type="SUPFAM" id="SSF102114">
    <property type="entry name" value="Radical SAM enzymes"/>
    <property type="match status" value="1"/>
</dbReference>
<accession>A0A1H9YXE5</accession>
<keyword evidence="3" id="KW-0408">Iron</keyword>
<evidence type="ECO:0000256" key="3">
    <source>
        <dbReference type="ARBA" id="ARBA00023004"/>
    </source>
</evidence>
<reference evidence="6 7" key="1">
    <citation type="submission" date="2016-10" db="EMBL/GenBank/DDBJ databases">
        <authorList>
            <person name="de Groot N.N."/>
        </authorList>
    </citation>
    <scope>NUCLEOTIDE SEQUENCE [LARGE SCALE GENOMIC DNA]</scope>
    <source>
        <strain evidence="6 7">DSM 18979</strain>
    </source>
</reference>
<dbReference type="SFLD" id="SFLDF00310">
    <property type="entry name" value="oxygen-independent_coproporphy"/>
    <property type="match status" value="1"/>
</dbReference>
<feature type="domain" description="Radical SAM core" evidence="5">
    <location>
        <begin position="171"/>
        <end position="410"/>
    </location>
</feature>
<dbReference type="InterPro" id="IPR058240">
    <property type="entry name" value="rSAM_sf"/>
</dbReference>
<dbReference type="InterPro" id="IPR006638">
    <property type="entry name" value="Elp3/MiaA/NifB-like_rSAM"/>
</dbReference>
<dbReference type="SMART" id="SM00729">
    <property type="entry name" value="Elp3"/>
    <property type="match status" value="1"/>
</dbReference>
<name>A0A1H9YXE5_9FIRM</name>
<dbReference type="NCBIfam" id="TIGR03994">
    <property type="entry name" value="rSAM_HemZ"/>
    <property type="match status" value="1"/>
</dbReference>
<dbReference type="STRING" id="426128.SAMN05660297_00436"/>
<keyword evidence="1" id="KW-0949">S-adenosyl-L-methionine</keyword>
<dbReference type="GO" id="GO:0046872">
    <property type="term" value="F:metal ion binding"/>
    <property type="evidence" value="ECO:0007669"/>
    <property type="project" value="UniProtKB-KW"/>
</dbReference>
<keyword evidence="2" id="KW-0479">Metal-binding</keyword>
<dbReference type="GO" id="GO:0005737">
    <property type="term" value="C:cytoplasm"/>
    <property type="evidence" value="ECO:0007669"/>
    <property type="project" value="TreeGrafter"/>
</dbReference>
<dbReference type="PANTHER" id="PTHR13932:SF1">
    <property type="entry name" value="OXYGEN-INDEPENDENT COPROPORPHYRINOGEN-III OXIDASE-LIKE PROTEIN HEMZ"/>
    <property type="match status" value="1"/>
</dbReference>
<evidence type="ECO:0000256" key="2">
    <source>
        <dbReference type="ARBA" id="ARBA00022723"/>
    </source>
</evidence>
<dbReference type="CDD" id="cd01335">
    <property type="entry name" value="Radical_SAM"/>
    <property type="match status" value="1"/>
</dbReference>
<dbReference type="EMBL" id="FOHU01000001">
    <property type="protein sequence ID" value="SES73361.1"/>
    <property type="molecule type" value="Genomic_DNA"/>
</dbReference>
<keyword evidence="4" id="KW-0411">Iron-sulfur</keyword>
<dbReference type="SFLD" id="SFLDG01065">
    <property type="entry name" value="anaerobic_coproporphyrinogen-I"/>
    <property type="match status" value="1"/>
</dbReference>
<dbReference type="Pfam" id="PF04055">
    <property type="entry name" value="Radical_SAM"/>
    <property type="match status" value="1"/>
</dbReference>
<dbReference type="PANTHER" id="PTHR13932">
    <property type="entry name" value="COPROPORPHYRINIGEN III OXIDASE"/>
    <property type="match status" value="1"/>
</dbReference>
<dbReference type="Proteomes" id="UP000199568">
    <property type="component" value="Unassembled WGS sequence"/>
</dbReference>
<organism evidence="6 7">
    <name type="scientific">Natronincola peptidivorans</name>
    <dbReference type="NCBI Taxonomy" id="426128"/>
    <lineage>
        <taxon>Bacteria</taxon>
        <taxon>Bacillati</taxon>
        <taxon>Bacillota</taxon>
        <taxon>Clostridia</taxon>
        <taxon>Peptostreptococcales</taxon>
        <taxon>Natronincolaceae</taxon>
        <taxon>Natronincola</taxon>
    </lineage>
</organism>
<dbReference type="GO" id="GO:0003824">
    <property type="term" value="F:catalytic activity"/>
    <property type="evidence" value="ECO:0007669"/>
    <property type="project" value="InterPro"/>
</dbReference>
<dbReference type="AlphaFoldDB" id="A0A1H9YXE5"/>
<evidence type="ECO:0000256" key="4">
    <source>
        <dbReference type="ARBA" id="ARBA00023014"/>
    </source>
</evidence>
<dbReference type="InterPro" id="IPR034505">
    <property type="entry name" value="Coproporphyrinogen-III_oxidase"/>
</dbReference>